<reference evidence="8" key="1">
    <citation type="submission" date="2019-02" db="EMBL/GenBank/DDBJ databases">
        <authorList>
            <person name="Gruber-Vodicka R. H."/>
            <person name="Seah K. B. B."/>
        </authorList>
    </citation>
    <scope>NUCLEOTIDE SEQUENCE</scope>
    <source>
        <strain evidence="8">BECK_M6</strain>
    </source>
</reference>
<dbReference type="GO" id="GO:0009061">
    <property type="term" value="P:anaerobic respiration"/>
    <property type="evidence" value="ECO:0007669"/>
    <property type="project" value="TreeGrafter"/>
</dbReference>
<dbReference type="Pfam" id="PF03264">
    <property type="entry name" value="Cytochrom_NNT"/>
    <property type="match status" value="1"/>
</dbReference>
<dbReference type="GO" id="GO:0030313">
    <property type="term" value="C:cell envelope"/>
    <property type="evidence" value="ECO:0007669"/>
    <property type="project" value="UniProtKB-SubCell"/>
</dbReference>
<evidence type="ECO:0000256" key="2">
    <source>
        <dbReference type="ARBA" id="ARBA00022448"/>
    </source>
</evidence>
<evidence type="ECO:0000256" key="5">
    <source>
        <dbReference type="ARBA" id="ARBA00022982"/>
    </source>
</evidence>
<evidence type="ECO:0000256" key="1">
    <source>
        <dbReference type="ARBA" id="ARBA00004196"/>
    </source>
</evidence>
<dbReference type="EMBL" id="CAADFH010000020">
    <property type="protein sequence ID" value="VFJ92039.1"/>
    <property type="molecule type" value="Genomic_DNA"/>
</dbReference>
<name>A0A450UHN1_9GAMM</name>
<evidence type="ECO:0000259" key="7">
    <source>
        <dbReference type="Pfam" id="PF03264"/>
    </source>
</evidence>
<evidence type="ECO:0000256" key="6">
    <source>
        <dbReference type="ARBA" id="ARBA00023004"/>
    </source>
</evidence>
<dbReference type="InterPro" id="IPR051174">
    <property type="entry name" value="Cytochrome_c-type_ET"/>
</dbReference>
<dbReference type="PANTHER" id="PTHR30333">
    <property type="entry name" value="CYTOCHROME C-TYPE PROTEIN"/>
    <property type="match status" value="1"/>
</dbReference>
<feature type="domain" description="NapC/NirT cytochrome c N-terminal" evidence="7">
    <location>
        <begin position="81"/>
        <end position="245"/>
    </location>
</feature>
<dbReference type="SUPFAM" id="SSF48695">
    <property type="entry name" value="Multiheme cytochromes"/>
    <property type="match status" value="1"/>
</dbReference>
<dbReference type="AlphaFoldDB" id="A0A450UHN1"/>
<keyword evidence="3" id="KW-0349">Heme</keyword>
<evidence type="ECO:0000256" key="3">
    <source>
        <dbReference type="ARBA" id="ARBA00022617"/>
    </source>
</evidence>
<dbReference type="InterPro" id="IPR005126">
    <property type="entry name" value="NapC/NirT_cyt_c_N"/>
</dbReference>
<dbReference type="GO" id="GO:0046872">
    <property type="term" value="F:metal ion binding"/>
    <property type="evidence" value="ECO:0007669"/>
    <property type="project" value="UniProtKB-KW"/>
</dbReference>
<dbReference type="InterPro" id="IPR038266">
    <property type="entry name" value="NapC/NirT_cytc_sf"/>
</dbReference>
<sequence>MKLCQRFVKVDLFRKISGKQKNRSRRRGGEDILFISRSASQLDRALQGVNLALPISGSCVVGSRRSFARLCAHKTGIPWLILATVMGTVLGGCSFDAMLTGKTADAEAYCISCHELRDTVYQEYLGTIHHFNRTGVRATCPDCHIPRPLFPKLARKVRAVNDLYQHVAGTIDTPEKFEARRLLLARRVWKTMKETDSRECRGCHDSESMDYLKQAKISRNKHISGLKRGKTCIDCHKGIAHALPDGGEYEP</sequence>
<keyword evidence="5" id="KW-0249">Electron transport</keyword>
<accession>A0A450UHN1</accession>
<dbReference type="GO" id="GO:0009055">
    <property type="term" value="F:electron transfer activity"/>
    <property type="evidence" value="ECO:0007669"/>
    <property type="project" value="TreeGrafter"/>
</dbReference>
<dbReference type="InterPro" id="IPR036280">
    <property type="entry name" value="Multihaem_cyt_sf"/>
</dbReference>
<keyword evidence="2" id="KW-0813">Transport</keyword>
<protein>
    <submittedName>
        <fullName evidence="8">Tetraheme cytochrome c subunit of nitrate or TMAO reductase</fullName>
    </submittedName>
</protein>
<comment type="subcellular location">
    <subcellularLocation>
        <location evidence="1">Cell envelope</location>
    </subcellularLocation>
</comment>
<evidence type="ECO:0000313" key="8">
    <source>
        <dbReference type="EMBL" id="VFJ92039.1"/>
    </source>
</evidence>
<dbReference type="PANTHER" id="PTHR30333:SF3">
    <property type="entry name" value="CYTOCHROME C-TYPE PROTEIN TORY"/>
    <property type="match status" value="1"/>
</dbReference>
<dbReference type="Gene3D" id="1.10.3820.10">
    <property type="entry name" value="Di-heme elbow motif domain"/>
    <property type="match status" value="1"/>
</dbReference>
<organism evidence="8">
    <name type="scientific">Candidatus Kentrum sp. LFY</name>
    <dbReference type="NCBI Taxonomy" id="2126342"/>
    <lineage>
        <taxon>Bacteria</taxon>
        <taxon>Pseudomonadati</taxon>
        <taxon>Pseudomonadota</taxon>
        <taxon>Gammaproteobacteria</taxon>
        <taxon>Candidatus Kentrum</taxon>
    </lineage>
</organism>
<proteinExistence type="predicted"/>
<evidence type="ECO:0000256" key="4">
    <source>
        <dbReference type="ARBA" id="ARBA00022723"/>
    </source>
</evidence>
<keyword evidence="4" id="KW-0479">Metal-binding</keyword>
<gene>
    <name evidence="8" type="ORF">BECKLFY1418A_GA0070994_102015</name>
</gene>
<keyword evidence="6" id="KW-0408">Iron</keyword>